<gene>
    <name evidence="1" type="ORF">AW09_002462</name>
</gene>
<dbReference type="EMBL" id="JDVG02000399">
    <property type="protein sequence ID" value="KFB72356.1"/>
    <property type="molecule type" value="Genomic_DNA"/>
</dbReference>
<evidence type="ECO:0000313" key="2">
    <source>
        <dbReference type="Proteomes" id="UP000020077"/>
    </source>
</evidence>
<keyword evidence="1" id="KW-0378">Hydrolase</keyword>
<dbReference type="Gene3D" id="3.10.129.10">
    <property type="entry name" value="Hotdog Thioesterase"/>
    <property type="match status" value="1"/>
</dbReference>
<dbReference type="Proteomes" id="UP000020077">
    <property type="component" value="Unassembled WGS sequence"/>
</dbReference>
<comment type="caution">
    <text evidence="1">The sequence shown here is derived from an EMBL/GenBank/DDBJ whole genome shotgun (WGS) entry which is preliminary data.</text>
</comment>
<name>A0A080LUW0_9PROT</name>
<dbReference type="InterPro" id="IPR029069">
    <property type="entry name" value="HotDog_dom_sf"/>
</dbReference>
<dbReference type="GO" id="GO:0047617">
    <property type="term" value="F:fatty acyl-CoA hydrolase activity"/>
    <property type="evidence" value="ECO:0007669"/>
    <property type="project" value="TreeGrafter"/>
</dbReference>
<sequence length="136" mass="15519">MTHPRKLVQTSLIPIRWGDMDAYGHVNNTIYFRYMEQVRVEYLEKLGFRVMPRGSAPVIINASCTFLVPLNYPGLVEVRMFCGHPGRSSVPTHYEIRLQGDDTLYATGESKIVWMDVVTGKSVPIPEHLRAELPPF</sequence>
<dbReference type="CDD" id="cd00586">
    <property type="entry name" value="4HBT"/>
    <property type="match status" value="1"/>
</dbReference>
<proteinExistence type="predicted"/>
<dbReference type="PANTHER" id="PTHR31793">
    <property type="entry name" value="4-HYDROXYBENZOYL-COA THIOESTERASE FAMILY MEMBER"/>
    <property type="match status" value="1"/>
</dbReference>
<organism evidence="1 2">
    <name type="scientific">Candidatus Accumulibacter phosphatis</name>
    <dbReference type="NCBI Taxonomy" id="327160"/>
    <lineage>
        <taxon>Bacteria</taxon>
        <taxon>Pseudomonadati</taxon>
        <taxon>Pseudomonadota</taxon>
        <taxon>Betaproteobacteria</taxon>
        <taxon>Candidatus Accumulibacter</taxon>
    </lineage>
</organism>
<protein>
    <submittedName>
        <fullName evidence="1">Acyl-CoA thioester hydrolase, YbgC/YbaW family</fullName>
    </submittedName>
</protein>
<evidence type="ECO:0000313" key="1">
    <source>
        <dbReference type="EMBL" id="KFB72356.1"/>
    </source>
</evidence>
<dbReference type="SUPFAM" id="SSF54637">
    <property type="entry name" value="Thioesterase/thiol ester dehydrase-isomerase"/>
    <property type="match status" value="1"/>
</dbReference>
<dbReference type="Pfam" id="PF13279">
    <property type="entry name" value="4HBT_2"/>
    <property type="match status" value="1"/>
</dbReference>
<dbReference type="PANTHER" id="PTHR31793:SF24">
    <property type="entry name" value="LONG-CHAIN ACYL-COA THIOESTERASE FADM"/>
    <property type="match status" value="1"/>
</dbReference>
<dbReference type="InterPro" id="IPR050563">
    <property type="entry name" value="4-hydroxybenzoyl-CoA_TE"/>
</dbReference>
<accession>A0A080LUW0</accession>
<dbReference type="AlphaFoldDB" id="A0A080LUW0"/>
<reference evidence="1 2" key="1">
    <citation type="submission" date="2014-02" db="EMBL/GenBank/DDBJ databases">
        <title>Expanding our view of genomic diversity in Candidatus Accumulibacter clades.</title>
        <authorList>
            <person name="Skennerton C.T."/>
            <person name="Barr J.J."/>
            <person name="Slater F.R."/>
            <person name="Bond P.L."/>
            <person name="Tyson G.W."/>
        </authorList>
    </citation>
    <scope>NUCLEOTIDE SEQUENCE [LARGE SCALE GENOMIC DNA]</scope>
    <source>
        <strain evidence="2">BA-91</strain>
    </source>
</reference>